<dbReference type="HAMAP" id="MF_00377">
    <property type="entry name" value="DnaA_bact"/>
    <property type="match status" value="1"/>
</dbReference>
<evidence type="ECO:0000256" key="3">
    <source>
        <dbReference type="ARBA" id="ARBA00022705"/>
    </source>
</evidence>
<dbReference type="SUPFAM" id="SSF48295">
    <property type="entry name" value="TrpR-like"/>
    <property type="match status" value="1"/>
</dbReference>
<comment type="subunit">
    <text evidence="8">Oligomerizes as a right-handed, spiral filament on DNA at oriC.</text>
</comment>
<dbReference type="EMBL" id="FRBD01000001">
    <property type="protein sequence ID" value="SHK25615.1"/>
    <property type="molecule type" value="Genomic_DNA"/>
</dbReference>
<dbReference type="CDD" id="cd00009">
    <property type="entry name" value="AAA"/>
    <property type="match status" value="1"/>
</dbReference>
<dbReference type="GO" id="GO:0008289">
    <property type="term" value="F:lipid binding"/>
    <property type="evidence" value="ECO:0007669"/>
    <property type="project" value="UniProtKB-KW"/>
</dbReference>
<feature type="binding site" evidence="8">
    <location>
        <position position="183"/>
    </location>
    <ligand>
        <name>ATP</name>
        <dbReference type="ChEBI" id="CHEBI:30616"/>
    </ligand>
</feature>
<feature type="domain" description="Chromosomal replication initiator DnaA C-terminal" evidence="13">
    <location>
        <begin position="379"/>
        <end position="448"/>
    </location>
</feature>
<feature type="binding site" evidence="8">
    <location>
        <position position="179"/>
    </location>
    <ligand>
        <name>ATP</name>
        <dbReference type="ChEBI" id="CHEBI:30616"/>
    </ligand>
</feature>
<comment type="caution">
    <text evidence="8">Lacks conserved residue(s) required for the propagation of feature annotation.</text>
</comment>
<dbReference type="Proteomes" id="UP000184130">
    <property type="component" value="Unassembled WGS sequence"/>
</dbReference>
<dbReference type="SMART" id="SM00382">
    <property type="entry name" value="AAA"/>
    <property type="match status" value="1"/>
</dbReference>
<keyword evidence="3 8" id="KW-0235">DNA replication</keyword>
<feature type="region of interest" description="Domain I, interacts with DnaA modulators" evidence="8">
    <location>
        <begin position="1"/>
        <end position="109"/>
    </location>
</feature>
<dbReference type="Gene3D" id="3.40.50.300">
    <property type="entry name" value="P-loop containing nucleotide triphosphate hydrolases"/>
    <property type="match status" value="1"/>
</dbReference>
<keyword evidence="6 8" id="KW-0446">Lipid-binding</keyword>
<proteinExistence type="inferred from homology"/>
<dbReference type="Gene3D" id="1.10.1750.10">
    <property type="match status" value="1"/>
</dbReference>
<dbReference type="Pfam" id="PF00308">
    <property type="entry name" value="Bac_DnaA"/>
    <property type="match status" value="1"/>
</dbReference>
<keyword evidence="2 8" id="KW-0963">Cytoplasm</keyword>
<evidence type="ECO:0000256" key="5">
    <source>
        <dbReference type="ARBA" id="ARBA00022840"/>
    </source>
</evidence>
<evidence type="ECO:0000256" key="4">
    <source>
        <dbReference type="ARBA" id="ARBA00022741"/>
    </source>
</evidence>
<dbReference type="GO" id="GO:0005524">
    <property type="term" value="F:ATP binding"/>
    <property type="evidence" value="ECO:0007669"/>
    <property type="project" value="UniProtKB-UniRule"/>
</dbReference>
<dbReference type="SMART" id="SM00760">
    <property type="entry name" value="Bac_DnaA_C"/>
    <property type="match status" value="1"/>
</dbReference>
<dbReference type="GO" id="GO:0005886">
    <property type="term" value="C:plasma membrane"/>
    <property type="evidence" value="ECO:0007669"/>
    <property type="project" value="TreeGrafter"/>
</dbReference>
<dbReference type="InterPro" id="IPR013317">
    <property type="entry name" value="DnaA_dom"/>
</dbReference>
<reference evidence="14 15" key="1">
    <citation type="submission" date="2016-11" db="EMBL/GenBank/DDBJ databases">
        <authorList>
            <person name="Jaros S."/>
            <person name="Januszkiewicz K."/>
            <person name="Wedrychowicz H."/>
        </authorList>
    </citation>
    <scope>NUCLEOTIDE SEQUENCE [LARGE SCALE GENOMIC DNA]</scope>
    <source>
        <strain evidence="14 15">KHT3</strain>
    </source>
</reference>
<evidence type="ECO:0000259" key="12">
    <source>
        <dbReference type="SMART" id="SM00382"/>
    </source>
</evidence>
<keyword evidence="7 8" id="KW-0238">DNA-binding</keyword>
<dbReference type="InterPro" id="IPR024633">
    <property type="entry name" value="DnaA_N_dom"/>
</dbReference>
<dbReference type="GO" id="GO:0003688">
    <property type="term" value="F:DNA replication origin binding"/>
    <property type="evidence" value="ECO:0007669"/>
    <property type="project" value="UniProtKB-UniRule"/>
</dbReference>
<dbReference type="Gene3D" id="3.30.300.180">
    <property type="match status" value="1"/>
</dbReference>
<evidence type="ECO:0000256" key="10">
    <source>
        <dbReference type="RuleBase" id="RU000577"/>
    </source>
</evidence>
<dbReference type="Pfam" id="PF08299">
    <property type="entry name" value="Bac_DnaA_C"/>
    <property type="match status" value="1"/>
</dbReference>
<comment type="similarity">
    <text evidence="1 8 11">Belongs to the DnaA family.</text>
</comment>
<dbReference type="PANTHER" id="PTHR30050:SF2">
    <property type="entry name" value="CHROMOSOMAL REPLICATION INITIATOR PROTEIN DNAA"/>
    <property type="match status" value="1"/>
</dbReference>
<evidence type="ECO:0000313" key="14">
    <source>
        <dbReference type="EMBL" id="SHK25615.1"/>
    </source>
</evidence>
<evidence type="ECO:0000313" key="15">
    <source>
        <dbReference type="Proteomes" id="UP000184130"/>
    </source>
</evidence>
<organism evidence="14 15">
    <name type="scientific">Xylanibacter ruminicola</name>
    <name type="common">Prevotella ruminicola</name>
    <dbReference type="NCBI Taxonomy" id="839"/>
    <lineage>
        <taxon>Bacteria</taxon>
        <taxon>Pseudomonadati</taxon>
        <taxon>Bacteroidota</taxon>
        <taxon>Bacteroidia</taxon>
        <taxon>Bacteroidales</taxon>
        <taxon>Prevotellaceae</taxon>
        <taxon>Xylanibacter</taxon>
    </lineage>
</organism>
<feature type="domain" description="AAA+ ATPase" evidence="12">
    <location>
        <begin position="168"/>
        <end position="302"/>
    </location>
</feature>
<gene>
    <name evidence="8" type="primary">dnaA</name>
    <name evidence="14" type="ORF">SAMN05216463_1015</name>
</gene>
<dbReference type="PANTHER" id="PTHR30050">
    <property type="entry name" value="CHROMOSOMAL REPLICATION INITIATOR PROTEIN DNAA"/>
    <property type="match status" value="1"/>
</dbReference>
<dbReference type="InterPro" id="IPR018312">
    <property type="entry name" value="Chromosome_initiator_DnaA_CS"/>
</dbReference>
<evidence type="ECO:0000256" key="2">
    <source>
        <dbReference type="ARBA" id="ARBA00022490"/>
    </source>
</evidence>
<dbReference type="InterPro" id="IPR027417">
    <property type="entry name" value="P-loop_NTPase"/>
</dbReference>
<dbReference type="NCBIfam" id="TIGR00362">
    <property type="entry name" value="DnaA"/>
    <property type="match status" value="1"/>
</dbReference>
<dbReference type="InterPro" id="IPR038454">
    <property type="entry name" value="DnaA_N_sf"/>
</dbReference>
<dbReference type="InterPro" id="IPR020591">
    <property type="entry name" value="Chromosome_initiator_DnaA-like"/>
</dbReference>
<dbReference type="InterPro" id="IPR003593">
    <property type="entry name" value="AAA+_ATPase"/>
</dbReference>
<evidence type="ECO:0000256" key="8">
    <source>
        <dbReference type="HAMAP-Rule" id="MF_00377"/>
    </source>
</evidence>
<name>A0A1M6QZG4_XYLRU</name>
<dbReference type="Gene3D" id="1.10.8.60">
    <property type="match status" value="1"/>
</dbReference>
<dbReference type="RefSeq" id="WP_073203421.1">
    <property type="nucleotide sequence ID" value="NZ_FRBD01000001.1"/>
</dbReference>
<evidence type="ECO:0000256" key="9">
    <source>
        <dbReference type="NCBIfam" id="TIGR00362"/>
    </source>
</evidence>
<comment type="function">
    <text evidence="8 10">Plays an essential role in the initiation and regulation of chromosomal replication. ATP-DnaA binds to the origin of replication (oriC) to initiate formation of the DNA replication initiation complex once per cell cycle. Binds the DnaA box (a 9 base pair repeat at the origin) and separates the double-stranded (ds)DNA. Forms a right-handed helical filament on oriC DNA; dsDNA binds to the exterior of the filament while single-stranded (ss)DNA is stabiized in the filament's interior. The ATP-DnaA-oriC complex binds and stabilizes one strand of the AT-rich DNA unwinding element (DUE), permitting loading of DNA polymerase. After initiation quickly degrades to an ADP-DnaA complex that is not apt for DNA replication. Binds acidic phospholipids.</text>
</comment>
<accession>A0A1M6QZG4</accession>
<dbReference type="InterPro" id="IPR013159">
    <property type="entry name" value="DnaA_C"/>
</dbReference>
<dbReference type="InterPro" id="IPR010921">
    <property type="entry name" value="Trp_repressor/repl_initiator"/>
</dbReference>
<keyword evidence="4 8" id="KW-0547">Nucleotide-binding</keyword>
<keyword evidence="5 8" id="KW-0067">ATP-binding</keyword>
<feature type="binding site" evidence="8">
    <location>
        <position position="181"/>
    </location>
    <ligand>
        <name>ATP</name>
        <dbReference type="ChEBI" id="CHEBI:30616"/>
    </ligand>
</feature>
<dbReference type="AlphaFoldDB" id="A0A1M6QZG4"/>
<protein>
    <recommendedName>
        <fullName evidence="8 9">Chromosomal replication initiator protein DnaA</fullName>
    </recommendedName>
</protein>
<evidence type="ECO:0000256" key="6">
    <source>
        <dbReference type="ARBA" id="ARBA00023121"/>
    </source>
</evidence>
<dbReference type="GO" id="GO:0006270">
    <property type="term" value="P:DNA replication initiation"/>
    <property type="evidence" value="ECO:0007669"/>
    <property type="project" value="UniProtKB-UniRule"/>
</dbReference>
<sequence length="473" mass="53746">MNNNHQALWDDCLRLIRANVTEQQFKTWFAPIVFESYSEAQHTLLLQLPSMYVFEYLEQHYVGLLSKVLARVFGTSVKLNYRIVEVKAQQGQGRDITTDVESDGPSIETVPVRQNINKSPSMLDAPRQQQLNPQLDPKKSFNNYIEGASNKLPRTVGLSIAEHPGKTTFNPFFVYGPSGCGKTHLINAIGLKCCETYPQKRVLYVSARLFQVQFTDSVRQNTTNDFINFYQSIDLLIVDDIQEWVNSPKTLDTFFHIFDHLFRMGKQIILASDRPPVDLTGVKDRLLTRFACGLIAELEKPNPQLCVDILSAKCKRDGLKIPADVIEFIAETANGSVRDLEGVVNSLMAYSIVYNSNIDMRLAERVIKRAVKVDNHPLTIDDIVEKVCKHYGVNQQNVFSKSRKRDYVQARQIAMYLAQKHTKMPASRIGQLIGGRDHSTVIHSCNTIEKRLKIDKGFMAELSSIENSFKLKQ</sequence>
<dbReference type="Pfam" id="PF11638">
    <property type="entry name" value="DnaA_N"/>
    <property type="match status" value="1"/>
</dbReference>
<evidence type="ECO:0000256" key="1">
    <source>
        <dbReference type="ARBA" id="ARBA00006583"/>
    </source>
</evidence>
<evidence type="ECO:0000256" key="11">
    <source>
        <dbReference type="RuleBase" id="RU004227"/>
    </source>
</evidence>
<comment type="subcellular location">
    <subcellularLocation>
        <location evidence="8">Cytoplasm</location>
    </subcellularLocation>
</comment>
<dbReference type="PRINTS" id="PR00051">
    <property type="entry name" value="DNAA"/>
</dbReference>
<dbReference type="PROSITE" id="PS01008">
    <property type="entry name" value="DNAA"/>
    <property type="match status" value="1"/>
</dbReference>
<feature type="binding site" evidence="8">
    <location>
        <position position="182"/>
    </location>
    <ligand>
        <name>ATP</name>
        <dbReference type="ChEBI" id="CHEBI:30616"/>
    </ligand>
</feature>
<comment type="domain">
    <text evidence="8">Domain I is involved in oligomerization and binding regulators, domain II is flexibile and of varying length in different bacteria, domain III forms the AAA+ region, while domain IV binds dsDNA.</text>
</comment>
<dbReference type="GO" id="GO:0006275">
    <property type="term" value="P:regulation of DNA replication"/>
    <property type="evidence" value="ECO:0007669"/>
    <property type="project" value="UniProtKB-UniRule"/>
</dbReference>
<dbReference type="InterPro" id="IPR001957">
    <property type="entry name" value="Chromosome_initiator_DnaA"/>
</dbReference>
<evidence type="ECO:0000259" key="13">
    <source>
        <dbReference type="SMART" id="SM00760"/>
    </source>
</evidence>
<dbReference type="OrthoDB" id="9807019at2"/>
<evidence type="ECO:0000256" key="7">
    <source>
        <dbReference type="ARBA" id="ARBA00023125"/>
    </source>
</evidence>
<dbReference type="SUPFAM" id="SSF52540">
    <property type="entry name" value="P-loop containing nucleoside triphosphate hydrolases"/>
    <property type="match status" value="1"/>
</dbReference>
<feature type="region of interest" description="Domain IV, binds dsDNA" evidence="8">
    <location>
        <begin position="352"/>
        <end position="473"/>
    </location>
</feature>
<dbReference type="GO" id="GO:0005737">
    <property type="term" value="C:cytoplasm"/>
    <property type="evidence" value="ECO:0007669"/>
    <property type="project" value="UniProtKB-SubCell"/>
</dbReference>
<dbReference type="CDD" id="cd06571">
    <property type="entry name" value="Bac_DnaA_C"/>
    <property type="match status" value="1"/>
</dbReference>